<reference evidence="4 5" key="1">
    <citation type="submission" date="2017-11" db="EMBL/GenBank/DDBJ databases">
        <title>Biodiversity and function of Thalassospira species in the particle-attached aromatic-hydrocarbon-degrading consortia from the surface seawater of the China South Sea.</title>
        <authorList>
            <person name="Dong C."/>
            <person name="Liu R."/>
            <person name="Shao Z."/>
        </authorList>
    </citation>
    <scope>NUCLEOTIDE SEQUENCE [LARGE SCALE GENOMIC DNA]</scope>
    <source>
        <strain evidence="4 5">139Z-12</strain>
    </source>
</reference>
<name>A0ABX4RBP4_9PROT</name>
<dbReference type="EMBL" id="PGTS01000002">
    <property type="protein sequence ID" value="PKR51565.1"/>
    <property type="molecule type" value="Genomic_DNA"/>
</dbReference>
<dbReference type="SUPFAM" id="SSF103642">
    <property type="entry name" value="Sec-C motif"/>
    <property type="match status" value="1"/>
</dbReference>
<accession>A0ABX4RBP4</accession>
<evidence type="ECO:0000259" key="3">
    <source>
        <dbReference type="Pfam" id="PF17775"/>
    </source>
</evidence>
<evidence type="ECO:0000313" key="4">
    <source>
        <dbReference type="EMBL" id="PKR51565.1"/>
    </source>
</evidence>
<sequence length="177" mass="19210">MSAFPSTNPCPCGNRETYGDCCGRFHAGDSMPETAEKLMRSRYSAFVVRNGDYLAATLAPEKRADFDADGIRDDQTQWTGLEIIDRAKGGLLDQTGIVEFVASFIENGQIYQLHERSNFVRRDGKWFYVDGVFPSENQSAAIATQGTSAVATGKGGKAGRNDPCPCGSGKKFKKCCG</sequence>
<evidence type="ECO:0000256" key="1">
    <source>
        <dbReference type="ARBA" id="ARBA00010839"/>
    </source>
</evidence>
<dbReference type="Pfam" id="PF17775">
    <property type="entry name" value="YchJ_M-like"/>
    <property type="match status" value="1"/>
</dbReference>
<dbReference type="InterPro" id="IPR004027">
    <property type="entry name" value="SEC_C_motif"/>
</dbReference>
<dbReference type="Pfam" id="PF02810">
    <property type="entry name" value="SEC-C"/>
    <property type="match status" value="1"/>
</dbReference>
<dbReference type="RefSeq" id="WP_101246451.1">
    <property type="nucleotide sequence ID" value="NZ_PGTS01000002.1"/>
</dbReference>
<dbReference type="InterPro" id="IPR023006">
    <property type="entry name" value="YchJ-like"/>
</dbReference>
<feature type="domain" description="YchJ-like middle NTF2-like" evidence="3">
    <location>
        <begin position="34"/>
        <end position="131"/>
    </location>
</feature>
<keyword evidence="5" id="KW-1185">Reference proteome</keyword>
<comment type="similarity">
    <text evidence="1 2">Belongs to the UPF0225 family.</text>
</comment>
<dbReference type="NCBIfam" id="NF002449">
    <property type="entry name" value="PRK01617.1"/>
    <property type="match status" value="1"/>
</dbReference>
<protein>
    <recommendedName>
        <fullName evidence="2">UPF0225 protein CU041_06560</fullName>
    </recommendedName>
</protein>
<dbReference type="PANTHER" id="PTHR33747:SF1">
    <property type="entry name" value="ADENYLATE CYCLASE-ASSOCIATED CAP C-TERMINAL DOMAIN-CONTAINING PROTEIN"/>
    <property type="match status" value="1"/>
</dbReference>
<dbReference type="InterPro" id="IPR032710">
    <property type="entry name" value="NTF2-like_dom_sf"/>
</dbReference>
<evidence type="ECO:0000256" key="2">
    <source>
        <dbReference type="HAMAP-Rule" id="MF_00612"/>
    </source>
</evidence>
<dbReference type="SUPFAM" id="SSF54427">
    <property type="entry name" value="NTF2-like"/>
    <property type="match status" value="1"/>
</dbReference>
<dbReference type="NCBIfam" id="NF002592">
    <property type="entry name" value="PRK02250.1"/>
    <property type="match status" value="1"/>
</dbReference>
<gene>
    <name evidence="4" type="ORF">CU041_06560</name>
</gene>
<dbReference type="PANTHER" id="PTHR33747">
    <property type="entry name" value="UPF0225 PROTEIN SCO1677"/>
    <property type="match status" value="1"/>
</dbReference>
<dbReference type="Proteomes" id="UP000233365">
    <property type="component" value="Unassembled WGS sequence"/>
</dbReference>
<dbReference type="InterPro" id="IPR048469">
    <property type="entry name" value="YchJ-like_M"/>
</dbReference>
<organism evidence="4 5">
    <name type="scientific">Thalassospira povalilytica</name>
    <dbReference type="NCBI Taxonomy" id="732237"/>
    <lineage>
        <taxon>Bacteria</taxon>
        <taxon>Pseudomonadati</taxon>
        <taxon>Pseudomonadota</taxon>
        <taxon>Alphaproteobacteria</taxon>
        <taxon>Rhodospirillales</taxon>
        <taxon>Thalassospiraceae</taxon>
        <taxon>Thalassospira</taxon>
    </lineage>
</organism>
<evidence type="ECO:0000313" key="5">
    <source>
        <dbReference type="Proteomes" id="UP000233365"/>
    </source>
</evidence>
<dbReference type="HAMAP" id="MF_00612">
    <property type="entry name" value="UPF0225"/>
    <property type="match status" value="1"/>
</dbReference>
<comment type="caution">
    <text evidence="4">The sequence shown here is derived from an EMBL/GenBank/DDBJ whole genome shotgun (WGS) entry which is preliminary data.</text>
</comment>
<dbReference type="Gene3D" id="3.10.450.50">
    <property type="match status" value="1"/>
</dbReference>
<proteinExistence type="inferred from homology"/>